<evidence type="ECO:0000313" key="1">
    <source>
        <dbReference type="EMBL" id="GAA6166657.1"/>
    </source>
</evidence>
<gene>
    <name evidence="1" type="ORF">NBRC116591_04670</name>
</gene>
<dbReference type="EMBL" id="BAABWN010000001">
    <property type="protein sequence ID" value="GAA6166657.1"/>
    <property type="molecule type" value="Genomic_DNA"/>
</dbReference>
<accession>A0ABQ0A4S1</accession>
<reference evidence="1 2" key="1">
    <citation type="submission" date="2024-04" db="EMBL/GenBank/DDBJ databases">
        <title>Draft genome sequence of Sessilibacter corallicola NBRC 116591.</title>
        <authorList>
            <person name="Miyakawa T."/>
            <person name="Kusuya Y."/>
            <person name="Miura T."/>
        </authorList>
    </citation>
    <scope>NUCLEOTIDE SEQUENCE [LARGE SCALE GENOMIC DNA]</scope>
    <source>
        <strain evidence="1 2">KU-00831-HH</strain>
    </source>
</reference>
<protein>
    <submittedName>
        <fullName evidence="1">Uncharacterized protein</fullName>
    </submittedName>
</protein>
<proteinExistence type="predicted"/>
<comment type="caution">
    <text evidence="1">The sequence shown here is derived from an EMBL/GenBank/DDBJ whole genome shotgun (WGS) entry which is preliminary data.</text>
</comment>
<organism evidence="1 2">
    <name type="scientific">Sessilibacter corallicola</name>
    <dbReference type="NCBI Taxonomy" id="2904075"/>
    <lineage>
        <taxon>Bacteria</taxon>
        <taxon>Pseudomonadati</taxon>
        <taxon>Pseudomonadota</taxon>
        <taxon>Gammaproteobacteria</taxon>
        <taxon>Cellvibrionales</taxon>
        <taxon>Cellvibrionaceae</taxon>
        <taxon>Sessilibacter</taxon>
    </lineage>
</organism>
<keyword evidence="2" id="KW-1185">Reference proteome</keyword>
<sequence length="58" mass="6511">MLVIKALFKANERNSKISNNDAQKNGPQRDPFLLILPFDSVKNQTVKQNLNLDVVTDG</sequence>
<dbReference type="Proteomes" id="UP001465153">
    <property type="component" value="Unassembled WGS sequence"/>
</dbReference>
<evidence type="ECO:0000313" key="2">
    <source>
        <dbReference type="Proteomes" id="UP001465153"/>
    </source>
</evidence>
<name>A0ABQ0A4S1_9GAMM</name>